<dbReference type="InterPro" id="IPR025962">
    <property type="entry name" value="SdpI/YhfL"/>
</dbReference>
<dbReference type="Pfam" id="PF13630">
    <property type="entry name" value="SdpI"/>
    <property type="match status" value="1"/>
</dbReference>
<reference evidence="3 4" key="1">
    <citation type="submission" date="2019-06" db="EMBL/GenBank/DDBJ databases">
        <title>Sequencing the genomes of 1000 actinobacteria strains.</title>
        <authorList>
            <person name="Klenk H.-P."/>
        </authorList>
    </citation>
    <scope>NUCLEOTIDE SEQUENCE [LARGE SCALE GENOMIC DNA]</scope>
    <source>
        <strain evidence="3 4">DSM 45301</strain>
    </source>
</reference>
<comment type="caution">
    <text evidence="3">The sequence shown here is derived from an EMBL/GenBank/DDBJ whole genome shotgun (WGS) entry which is preliminary data.</text>
</comment>
<feature type="region of interest" description="Disordered" evidence="1">
    <location>
        <begin position="1"/>
        <end position="26"/>
    </location>
</feature>
<keyword evidence="2" id="KW-0812">Transmembrane</keyword>
<evidence type="ECO:0000256" key="1">
    <source>
        <dbReference type="SAM" id="MobiDB-lite"/>
    </source>
</evidence>
<dbReference type="AlphaFoldDB" id="A0A543E3G1"/>
<gene>
    <name evidence="3" type="ORF">FB558_2923</name>
</gene>
<protein>
    <submittedName>
        <fullName evidence="3">SdpI/YhfL family protein</fullName>
    </submittedName>
</protein>
<feature type="compositionally biased region" description="Basic and acidic residues" evidence="1">
    <location>
        <begin position="10"/>
        <end position="22"/>
    </location>
</feature>
<evidence type="ECO:0000313" key="3">
    <source>
        <dbReference type="EMBL" id="TQM16120.1"/>
    </source>
</evidence>
<proteinExistence type="predicted"/>
<dbReference type="Proteomes" id="UP000315677">
    <property type="component" value="Unassembled WGS sequence"/>
</dbReference>
<evidence type="ECO:0000313" key="4">
    <source>
        <dbReference type="Proteomes" id="UP000315677"/>
    </source>
</evidence>
<feature type="transmembrane region" description="Helical" evidence="2">
    <location>
        <begin position="90"/>
        <end position="118"/>
    </location>
</feature>
<sequence>MLYATRSVRRGLEKESAGHDSRVTPLAIDPRPGARSSLVAVPQSVRLVLGALLVLLGAALLTVAVLGLRRRLRRNRWAGVRTSASLRSDAAFAIANQVASAPLGAAGAVALAAGVALLAGASGVLGWTLLAVSLAGVFVLTGVGGVAGDRAARTVPAPTPTPSACAGTCAGCDLVAGCRPAPSASGGRA</sequence>
<dbReference type="EMBL" id="VFPA01000001">
    <property type="protein sequence ID" value="TQM16120.1"/>
    <property type="molecule type" value="Genomic_DNA"/>
</dbReference>
<keyword evidence="2" id="KW-0472">Membrane</keyword>
<name>A0A543E3G1_9PSEU</name>
<organism evidence="3 4">
    <name type="scientific">Pseudonocardia kunmingensis</name>
    <dbReference type="NCBI Taxonomy" id="630975"/>
    <lineage>
        <taxon>Bacteria</taxon>
        <taxon>Bacillati</taxon>
        <taxon>Actinomycetota</taxon>
        <taxon>Actinomycetes</taxon>
        <taxon>Pseudonocardiales</taxon>
        <taxon>Pseudonocardiaceae</taxon>
        <taxon>Pseudonocardia</taxon>
    </lineage>
</organism>
<feature type="transmembrane region" description="Helical" evidence="2">
    <location>
        <begin position="47"/>
        <end position="69"/>
    </location>
</feature>
<keyword evidence="2" id="KW-1133">Transmembrane helix</keyword>
<feature type="transmembrane region" description="Helical" evidence="2">
    <location>
        <begin position="124"/>
        <end position="147"/>
    </location>
</feature>
<keyword evidence="4" id="KW-1185">Reference proteome</keyword>
<accession>A0A543E3G1</accession>
<evidence type="ECO:0000256" key="2">
    <source>
        <dbReference type="SAM" id="Phobius"/>
    </source>
</evidence>